<feature type="compositionally biased region" description="Polar residues" evidence="1">
    <location>
        <begin position="1"/>
        <end position="21"/>
    </location>
</feature>
<reference evidence="2" key="1">
    <citation type="submission" date="2017-07" db="EMBL/GenBank/DDBJ databases">
        <title>Taro Niue Genome Assembly and Annotation.</title>
        <authorList>
            <person name="Atibalentja N."/>
            <person name="Keating K."/>
            <person name="Fields C.J."/>
        </authorList>
    </citation>
    <scope>NUCLEOTIDE SEQUENCE</scope>
    <source>
        <strain evidence="2">Niue_2</strain>
        <tissue evidence="2">Leaf</tissue>
    </source>
</reference>
<dbReference type="AlphaFoldDB" id="A0A843V9D7"/>
<feature type="region of interest" description="Disordered" evidence="1">
    <location>
        <begin position="1"/>
        <end position="27"/>
    </location>
</feature>
<keyword evidence="3" id="KW-1185">Reference proteome</keyword>
<name>A0A843V9D7_COLES</name>
<sequence>MMEIPGTTQKSQEMTERSGSCRSHGPMERDPRLFYEMTCALLGPAYDRPLQVLGLSNNGKNPCTCRDMVGSLARSRYDRKSPGGSPSVLGGREVPVSELCLLCTCARPLRASSVPCDVERQDSAGQYI</sequence>
<gene>
    <name evidence="2" type="ORF">Taro_025434</name>
</gene>
<accession>A0A843V9D7</accession>
<dbReference type="EMBL" id="NMUH01001488">
    <property type="protein sequence ID" value="MQL92798.1"/>
    <property type="molecule type" value="Genomic_DNA"/>
</dbReference>
<comment type="caution">
    <text evidence="2">The sequence shown here is derived from an EMBL/GenBank/DDBJ whole genome shotgun (WGS) entry which is preliminary data.</text>
</comment>
<proteinExistence type="predicted"/>
<evidence type="ECO:0000313" key="2">
    <source>
        <dbReference type="EMBL" id="MQL92798.1"/>
    </source>
</evidence>
<dbReference type="Proteomes" id="UP000652761">
    <property type="component" value="Unassembled WGS sequence"/>
</dbReference>
<organism evidence="2 3">
    <name type="scientific">Colocasia esculenta</name>
    <name type="common">Wild taro</name>
    <name type="synonym">Arum esculentum</name>
    <dbReference type="NCBI Taxonomy" id="4460"/>
    <lineage>
        <taxon>Eukaryota</taxon>
        <taxon>Viridiplantae</taxon>
        <taxon>Streptophyta</taxon>
        <taxon>Embryophyta</taxon>
        <taxon>Tracheophyta</taxon>
        <taxon>Spermatophyta</taxon>
        <taxon>Magnoliopsida</taxon>
        <taxon>Liliopsida</taxon>
        <taxon>Araceae</taxon>
        <taxon>Aroideae</taxon>
        <taxon>Colocasieae</taxon>
        <taxon>Colocasia</taxon>
    </lineage>
</organism>
<protein>
    <submittedName>
        <fullName evidence="2">Uncharacterized protein</fullName>
    </submittedName>
</protein>
<evidence type="ECO:0000256" key="1">
    <source>
        <dbReference type="SAM" id="MobiDB-lite"/>
    </source>
</evidence>
<evidence type="ECO:0000313" key="3">
    <source>
        <dbReference type="Proteomes" id="UP000652761"/>
    </source>
</evidence>